<proteinExistence type="inferred from homology"/>
<keyword evidence="3" id="KW-0479">Metal-binding</keyword>
<dbReference type="Gene3D" id="2.60.120.330">
    <property type="entry name" value="B-lactam Antibiotic, Isopenicillin N Synthase, Chain"/>
    <property type="match status" value="1"/>
</dbReference>
<keyword evidence="6" id="KW-1185">Reference proteome</keyword>
<dbReference type="PANTHER" id="PTHR47990">
    <property type="entry name" value="2-OXOGLUTARATE (2OG) AND FE(II)-DEPENDENT OXYGENASE SUPERFAMILY PROTEIN-RELATED"/>
    <property type="match status" value="1"/>
</dbReference>
<dbReference type="GO" id="GO:0016491">
    <property type="term" value="F:oxidoreductase activity"/>
    <property type="evidence" value="ECO:0007669"/>
    <property type="project" value="UniProtKB-KW"/>
</dbReference>
<evidence type="ECO:0000256" key="1">
    <source>
        <dbReference type="ARBA" id="ARBA00004792"/>
    </source>
</evidence>
<dbReference type="PROSITE" id="PS51471">
    <property type="entry name" value="FE2OG_OXY"/>
    <property type="match status" value="1"/>
</dbReference>
<dbReference type="InterPro" id="IPR044861">
    <property type="entry name" value="IPNS-like_FE2OG_OXY"/>
</dbReference>
<dbReference type="InterPro" id="IPR026992">
    <property type="entry name" value="DIOX_N"/>
</dbReference>
<sequence length="346" mass="37785">MTESTTTPTFESIPVIDVASLSDAGGPTAECIEQLGRAAQDVGFLLLVNHGIGDDTFQAMHAATQEFFALPEEAKNAVYIGTSTNHRGYVPIGEEVFAGATPDLKEAFDLSYELPADHPAHVAGNPLLGPNQWPDVPGFRERVSAYYDEVFGLGRSLFAAFARYLELDPEVFLSRVTEPPAQLRLIHYPYNPDAVDRPGIGAHTDYEAITLLRPTAPGLEVMNGQGEWIEVPFREDALVVNIGDLLEVWTNGAFVATSHRVRKVSEERYSYPLFFTVDYDAVIEPMGHLGSADADYAPLHAGEHLFAQTAQSFAYLRRRVDAGELALPDGARPLYSLGRETSMVGG</sequence>
<name>A0A1X7CMV4_9MICC</name>
<evidence type="ECO:0000256" key="2">
    <source>
        <dbReference type="ARBA" id="ARBA00023194"/>
    </source>
</evidence>
<reference evidence="6" key="1">
    <citation type="submission" date="2017-04" db="EMBL/GenBank/DDBJ databases">
        <authorList>
            <person name="Varghese N."/>
            <person name="Submissions S."/>
        </authorList>
    </citation>
    <scope>NUCLEOTIDE SEQUENCE [LARGE SCALE GENOMIC DNA]</scope>
    <source>
        <strain evidence="6">NIO-1021</strain>
    </source>
</reference>
<dbReference type="GO" id="GO:0046872">
    <property type="term" value="F:metal ion binding"/>
    <property type="evidence" value="ECO:0007669"/>
    <property type="project" value="UniProtKB-KW"/>
</dbReference>
<dbReference type="EMBL" id="FXAC01000004">
    <property type="protein sequence ID" value="SME99686.1"/>
    <property type="molecule type" value="Genomic_DNA"/>
</dbReference>
<protein>
    <submittedName>
        <fullName evidence="5">Isopenicillin N synthase</fullName>
    </submittedName>
</protein>
<accession>A0A1X7CMV4</accession>
<comment type="pathway">
    <text evidence="1">Antibiotic biosynthesis.</text>
</comment>
<dbReference type="InterPro" id="IPR005123">
    <property type="entry name" value="Oxoglu/Fe-dep_dioxygenase_dom"/>
</dbReference>
<dbReference type="GO" id="GO:0017000">
    <property type="term" value="P:antibiotic biosynthetic process"/>
    <property type="evidence" value="ECO:0007669"/>
    <property type="project" value="UniProtKB-KW"/>
</dbReference>
<dbReference type="InterPro" id="IPR027443">
    <property type="entry name" value="IPNS-like_sf"/>
</dbReference>
<dbReference type="Proteomes" id="UP000192929">
    <property type="component" value="Unassembled WGS sequence"/>
</dbReference>
<keyword evidence="3" id="KW-0560">Oxidoreductase</keyword>
<dbReference type="Pfam" id="PF14226">
    <property type="entry name" value="DIOX_N"/>
    <property type="match status" value="1"/>
</dbReference>
<dbReference type="PRINTS" id="PR00682">
    <property type="entry name" value="IPNSYNTHASE"/>
</dbReference>
<gene>
    <name evidence="5" type="ORF">SAMN06296028_104156</name>
</gene>
<keyword evidence="2" id="KW-0045">Antibiotic biosynthesis</keyword>
<feature type="domain" description="Fe2OG dioxygenase" evidence="4">
    <location>
        <begin position="179"/>
        <end position="277"/>
    </location>
</feature>
<organism evidence="5 6">
    <name type="scientific">Kocuria marina subsp. indica</name>
    <dbReference type="NCBI Taxonomy" id="1049583"/>
    <lineage>
        <taxon>Bacteria</taxon>
        <taxon>Bacillati</taxon>
        <taxon>Actinomycetota</taxon>
        <taxon>Actinomycetes</taxon>
        <taxon>Micrococcales</taxon>
        <taxon>Micrococcaceae</taxon>
        <taxon>Kocuria</taxon>
    </lineage>
</organism>
<evidence type="ECO:0000256" key="3">
    <source>
        <dbReference type="RuleBase" id="RU003682"/>
    </source>
</evidence>
<keyword evidence="3" id="KW-0408">Iron</keyword>
<comment type="similarity">
    <text evidence="3">Belongs to the iron/ascorbate-dependent oxidoreductase family.</text>
</comment>
<dbReference type="InterPro" id="IPR050231">
    <property type="entry name" value="Iron_ascorbate_oxido_reductase"/>
</dbReference>
<dbReference type="SUPFAM" id="SSF51197">
    <property type="entry name" value="Clavaminate synthase-like"/>
    <property type="match status" value="1"/>
</dbReference>
<dbReference type="Pfam" id="PF03171">
    <property type="entry name" value="2OG-FeII_Oxy"/>
    <property type="match status" value="1"/>
</dbReference>
<evidence type="ECO:0000259" key="4">
    <source>
        <dbReference type="PROSITE" id="PS51471"/>
    </source>
</evidence>
<evidence type="ECO:0000313" key="5">
    <source>
        <dbReference type="EMBL" id="SME99686.1"/>
    </source>
</evidence>
<dbReference type="RefSeq" id="WP_085106472.1">
    <property type="nucleotide sequence ID" value="NZ_FXAC01000004.1"/>
</dbReference>
<dbReference type="AlphaFoldDB" id="A0A1X7CMV4"/>
<evidence type="ECO:0000313" key="6">
    <source>
        <dbReference type="Proteomes" id="UP000192929"/>
    </source>
</evidence>